<organism evidence="2 3">
    <name type="scientific">Catellatospora methionotrophica</name>
    <dbReference type="NCBI Taxonomy" id="121620"/>
    <lineage>
        <taxon>Bacteria</taxon>
        <taxon>Bacillati</taxon>
        <taxon>Actinomycetota</taxon>
        <taxon>Actinomycetes</taxon>
        <taxon>Micromonosporales</taxon>
        <taxon>Micromonosporaceae</taxon>
        <taxon>Catellatospora</taxon>
    </lineage>
</organism>
<dbReference type="EMBL" id="BONJ01000022">
    <property type="protein sequence ID" value="GIG15819.1"/>
    <property type="molecule type" value="Genomic_DNA"/>
</dbReference>
<name>A0A8J3LHT3_9ACTN</name>
<protein>
    <recommendedName>
        <fullName evidence="1">VapC45 PIN like domain-containing protein</fullName>
    </recommendedName>
</protein>
<dbReference type="Proteomes" id="UP000660339">
    <property type="component" value="Unassembled WGS sequence"/>
</dbReference>
<proteinExistence type="predicted"/>
<dbReference type="AlphaFoldDB" id="A0A8J3LHT3"/>
<dbReference type="Pfam" id="PF18478">
    <property type="entry name" value="PIN_10"/>
    <property type="match status" value="1"/>
</dbReference>
<feature type="domain" description="VapC45 PIN like" evidence="1">
    <location>
        <begin position="11"/>
        <end position="92"/>
    </location>
</feature>
<gene>
    <name evidence="2" type="ORF">Cme02nite_41510</name>
</gene>
<dbReference type="RefSeq" id="WP_166383775.1">
    <property type="nucleotide sequence ID" value="NZ_BAAATT010000006.1"/>
</dbReference>
<accession>A0A8J3LHT3</accession>
<sequence>MSASTPAPLLFFLDRGLGSRVVPQLLRAAGWQLTTMDERYGFEQSQAVADVDWIAEAAERDEVILCKDLAIARNPLEAEAVRRTSARIFGLANARLTGHDAGRLFLHHQAQIFTMAGRAEGPYVVAVAQDTIRRRRLQING</sequence>
<evidence type="ECO:0000259" key="1">
    <source>
        <dbReference type="Pfam" id="PF18478"/>
    </source>
</evidence>
<comment type="caution">
    <text evidence="2">The sequence shown here is derived from an EMBL/GenBank/DDBJ whole genome shotgun (WGS) entry which is preliminary data.</text>
</comment>
<keyword evidence="3" id="KW-1185">Reference proteome</keyword>
<reference evidence="2" key="1">
    <citation type="submission" date="2021-01" db="EMBL/GenBank/DDBJ databases">
        <title>Whole genome shotgun sequence of Catellatospora methionotrophica NBRC 14553.</title>
        <authorList>
            <person name="Komaki H."/>
            <person name="Tamura T."/>
        </authorList>
    </citation>
    <scope>NUCLEOTIDE SEQUENCE</scope>
    <source>
        <strain evidence="2">NBRC 14553</strain>
    </source>
</reference>
<evidence type="ECO:0000313" key="2">
    <source>
        <dbReference type="EMBL" id="GIG15819.1"/>
    </source>
</evidence>
<evidence type="ECO:0000313" key="3">
    <source>
        <dbReference type="Proteomes" id="UP000660339"/>
    </source>
</evidence>
<dbReference type="InterPro" id="IPR041375">
    <property type="entry name" value="VapC45_PIN-like"/>
</dbReference>